<feature type="transmembrane region" description="Helical" evidence="9">
    <location>
        <begin position="295"/>
        <end position="316"/>
    </location>
</feature>
<evidence type="ECO:0000313" key="12">
    <source>
        <dbReference type="EMBL" id="RAW09262.1"/>
    </source>
</evidence>
<feature type="transmembrane region" description="Helical" evidence="9">
    <location>
        <begin position="236"/>
        <end position="261"/>
    </location>
</feature>
<dbReference type="Gene3D" id="1.10.3720.10">
    <property type="entry name" value="MetI-like"/>
    <property type="match status" value="1"/>
</dbReference>
<evidence type="ECO:0000256" key="8">
    <source>
        <dbReference type="ARBA" id="ARBA00023136"/>
    </source>
</evidence>
<keyword evidence="7 9" id="KW-1133">Transmembrane helix</keyword>
<evidence type="ECO:0000256" key="1">
    <source>
        <dbReference type="ARBA" id="ARBA00004651"/>
    </source>
</evidence>
<evidence type="ECO:0000256" key="4">
    <source>
        <dbReference type="ARBA" id="ARBA00022475"/>
    </source>
</evidence>
<evidence type="ECO:0000256" key="3">
    <source>
        <dbReference type="ARBA" id="ARBA00022448"/>
    </source>
</evidence>
<evidence type="ECO:0000313" key="13">
    <source>
        <dbReference type="Proteomes" id="UP000250462"/>
    </source>
</evidence>
<feature type="domain" description="ABC transmembrane type-1" evidence="11">
    <location>
        <begin position="118"/>
        <end position="316"/>
    </location>
</feature>
<dbReference type="GO" id="GO:0042956">
    <property type="term" value="P:maltodextrin transmembrane transport"/>
    <property type="evidence" value="ECO:0007669"/>
    <property type="project" value="TreeGrafter"/>
</dbReference>
<feature type="transmembrane region" description="Helical" evidence="9">
    <location>
        <begin position="117"/>
        <end position="143"/>
    </location>
</feature>
<dbReference type="RefSeq" id="WP_112260486.1">
    <property type="nucleotide sequence ID" value="NZ_QMIG01000048.1"/>
</dbReference>
<feature type="compositionally biased region" description="Low complexity" evidence="10">
    <location>
        <begin position="35"/>
        <end position="47"/>
    </location>
</feature>
<evidence type="ECO:0000256" key="10">
    <source>
        <dbReference type="SAM" id="MobiDB-lite"/>
    </source>
</evidence>
<keyword evidence="13" id="KW-1185">Reference proteome</keyword>
<feature type="transmembrane region" description="Helical" evidence="9">
    <location>
        <begin position="155"/>
        <end position="177"/>
    </location>
</feature>
<evidence type="ECO:0000256" key="6">
    <source>
        <dbReference type="ARBA" id="ARBA00022692"/>
    </source>
</evidence>
<dbReference type="EMBL" id="QMIG01000048">
    <property type="protein sequence ID" value="RAW09262.1"/>
    <property type="molecule type" value="Genomic_DNA"/>
</dbReference>
<name>A0A329QDF0_9ACTN</name>
<feature type="region of interest" description="Disordered" evidence="10">
    <location>
        <begin position="1"/>
        <end position="48"/>
    </location>
</feature>
<evidence type="ECO:0000259" key="11">
    <source>
        <dbReference type="PROSITE" id="PS50928"/>
    </source>
</evidence>
<keyword evidence="5" id="KW-0762">Sugar transport</keyword>
<evidence type="ECO:0000256" key="2">
    <source>
        <dbReference type="ARBA" id="ARBA00009047"/>
    </source>
</evidence>
<dbReference type="CDD" id="cd06261">
    <property type="entry name" value="TM_PBP2"/>
    <property type="match status" value="1"/>
</dbReference>
<comment type="caution">
    <text evidence="12">The sequence shown here is derived from an EMBL/GenBank/DDBJ whole genome shotgun (WGS) entry which is preliminary data.</text>
</comment>
<dbReference type="GO" id="GO:0005886">
    <property type="term" value="C:plasma membrane"/>
    <property type="evidence" value="ECO:0007669"/>
    <property type="project" value="UniProtKB-SubCell"/>
</dbReference>
<protein>
    <submittedName>
        <fullName evidence="12">Sugar ABC transporter permease</fullName>
    </submittedName>
</protein>
<evidence type="ECO:0000256" key="5">
    <source>
        <dbReference type="ARBA" id="ARBA00022597"/>
    </source>
</evidence>
<dbReference type="PANTHER" id="PTHR32243:SF50">
    <property type="entry name" value="MALTOSE_MALTODEXTRIN TRANSPORT SYSTEM PERMEASE PROTEIN MALG"/>
    <property type="match status" value="1"/>
</dbReference>
<keyword evidence="8 9" id="KW-0472">Membrane</keyword>
<dbReference type="InterPro" id="IPR000515">
    <property type="entry name" value="MetI-like"/>
</dbReference>
<organism evidence="12 13">
    <name type="scientific">Phytoactinopolyspora halophila</name>
    <dbReference type="NCBI Taxonomy" id="1981511"/>
    <lineage>
        <taxon>Bacteria</taxon>
        <taxon>Bacillati</taxon>
        <taxon>Actinomycetota</taxon>
        <taxon>Actinomycetes</taxon>
        <taxon>Jiangellales</taxon>
        <taxon>Jiangellaceae</taxon>
        <taxon>Phytoactinopolyspora</taxon>
    </lineage>
</organism>
<feature type="transmembrane region" description="Helical" evidence="9">
    <location>
        <begin position="59"/>
        <end position="84"/>
    </location>
</feature>
<feature type="transmembrane region" description="Helical" evidence="9">
    <location>
        <begin position="183"/>
        <end position="204"/>
    </location>
</feature>
<dbReference type="SUPFAM" id="SSF161098">
    <property type="entry name" value="MetI-like"/>
    <property type="match status" value="1"/>
</dbReference>
<keyword evidence="3 9" id="KW-0813">Transport</keyword>
<dbReference type="Proteomes" id="UP000250462">
    <property type="component" value="Unassembled WGS sequence"/>
</dbReference>
<sequence length="331" mass="34937">MTASTTPGGAPAGQPAGGSASAPTTGGPTTGGPTAGAPPTGAPVAVVGRRRRDRRWESGLRHAFAIAAVCFAIFPIVFVVSAALNPVGTLSSSELVPTQVSGENFTELFRTTPFAHWFWNSILVSGLSSAVSIFVSACAAYAFSRLRFTGRRPGLMFLLLVQMFPTFLAIVALFLMFTEIGNYYPVIGLNSIWGLMLLYLGGALGANTWLMKGFFDTVPKELDEAARVDGASHAKVFFQIIFPLVSPILAVTVLLSFIATINEFIIASLFLTDRHAQTLAVGLYGLVSADRNQNFGLFAAGTLLTAIPTVALFFFLQKYIVGGLAAGAVKG</sequence>
<comment type="similarity">
    <text evidence="2">Belongs to the binding-protein-dependent transport system permease family. MalFG subfamily.</text>
</comment>
<dbReference type="PANTHER" id="PTHR32243">
    <property type="entry name" value="MALTOSE TRANSPORT SYSTEM PERMEASE-RELATED"/>
    <property type="match status" value="1"/>
</dbReference>
<comment type="subcellular location">
    <subcellularLocation>
        <location evidence="1 9">Cell membrane</location>
        <topology evidence="1 9">Multi-pass membrane protein</topology>
    </subcellularLocation>
</comment>
<keyword evidence="6 9" id="KW-0812">Transmembrane</keyword>
<dbReference type="Pfam" id="PF00528">
    <property type="entry name" value="BPD_transp_1"/>
    <property type="match status" value="1"/>
</dbReference>
<dbReference type="AlphaFoldDB" id="A0A329QDF0"/>
<feature type="compositionally biased region" description="Low complexity" evidence="10">
    <location>
        <begin position="1"/>
        <end position="27"/>
    </location>
</feature>
<dbReference type="PROSITE" id="PS50928">
    <property type="entry name" value="ABC_TM1"/>
    <property type="match status" value="1"/>
</dbReference>
<keyword evidence="4" id="KW-1003">Cell membrane</keyword>
<gene>
    <name evidence="12" type="ORF">DPM12_21920</name>
</gene>
<dbReference type="InterPro" id="IPR050901">
    <property type="entry name" value="BP-dep_ABC_trans_perm"/>
</dbReference>
<dbReference type="InterPro" id="IPR035906">
    <property type="entry name" value="MetI-like_sf"/>
</dbReference>
<dbReference type="GO" id="GO:0015423">
    <property type="term" value="F:ABC-type maltose transporter activity"/>
    <property type="evidence" value="ECO:0007669"/>
    <property type="project" value="TreeGrafter"/>
</dbReference>
<evidence type="ECO:0000256" key="9">
    <source>
        <dbReference type="RuleBase" id="RU363032"/>
    </source>
</evidence>
<proteinExistence type="inferred from homology"/>
<dbReference type="OrthoDB" id="9794684at2"/>
<reference evidence="12 13" key="1">
    <citation type="submission" date="2018-06" db="EMBL/GenBank/DDBJ databases">
        <title>Phytoactinopolyspora halophila sp. nov., a novel halophilic actinomycete isolated from a saline soil in China.</title>
        <authorList>
            <person name="Tang S.-K."/>
        </authorList>
    </citation>
    <scope>NUCLEOTIDE SEQUENCE [LARGE SCALE GENOMIC DNA]</scope>
    <source>
        <strain evidence="12 13">YIM 96934</strain>
    </source>
</reference>
<accession>A0A329QDF0</accession>
<evidence type="ECO:0000256" key="7">
    <source>
        <dbReference type="ARBA" id="ARBA00022989"/>
    </source>
</evidence>